<accession>A0AA42LLW7</accession>
<evidence type="ECO:0000256" key="1">
    <source>
        <dbReference type="SAM" id="Phobius"/>
    </source>
</evidence>
<dbReference type="RefSeq" id="WP_196460840.1">
    <property type="nucleotide sequence ID" value="NZ_JACFYY010000018.1"/>
</dbReference>
<keyword evidence="1" id="KW-0472">Membrane</keyword>
<keyword evidence="1" id="KW-1133">Transmembrane helix</keyword>
<sequence length="422" mass="47914">MKNNLLDNCYDFSSLDWRMLEKIRGRNRSPAIVVGLARFAYFFFKSLKITMTHGWWRVMQSSRGRVIFMIGTKNNESSLLPVANRLKMSSYNVIGYHTYRGKCSRLPDIFFYIIGICLIHRFVFTYIFQANSYQRWAMRVRFDQYIVGCGGEIFWWIYLKLCEPSALVVSNDHNVWTRTAIKAAKKVGVPTVFVPHAPTGNCPPPLIFDYAFFDGPAQSSMYKISTNTVILNVGAVRYESLIARNVGGGKEYSGIVIAFNKMDSIGFIERVMKKISSAGFGSVYVRPHPGDLTRFKQIEKLCFQYGLAYSNPSINFVDEVYLAKYVFAGVSGVHTDALMCGMTPLSTREWYSEDYYGYEKDGLIGLFDNLDMVTFAACESIEIDGARLRDLNSHLSAPEKVPSRVVAEFINELLLLRGHADA</sequence>
<organism evidence="2 3">
    <name type="scientific">Ectopseudomonas toyotomiensis</name>
    <dbReference type="NCBI Taxonomy" id="554344"/>
    <lineage>
        <taxon>Bacteria</taxon>
        <taxon>Pseudomonadati</taxon>
        <taxon>Pseudomonadota</taxon>
        <taxon>Gammaproteobacteria</taxon>
        <taxon>Pseudomonadales</taxon>
        <taxon>Pseudomonadaceae</taxon>
        <taxon>Ectopseudomonas</taxon>
    </lineage>
</organism>
<dbReference type="AlphaFoldDB" id="A0AA42LLW7"/>
<reference evidence="2" key="1">
    <citation type="submission" date="2022-09" db="EMBL/GenBank/DDBJ databases">
        <title>Intensive care unit water sources are persistently colonized with multi-drug resistant bacteria and are the site of extensive horizontal gene transfer of antibiotic resistance genes.</title>
        <authorList>
            <person name="Diorio-Toth L."/>
        </authorList>
    </citation>
    <scope>NUCLEOTIDE SEQUENCE</scope>
    <source>
        <strain evidence="2">GD03863</strain>
    </source>
</reference>
<protein>
    <submittedName>
        <fullName evidence="2">Uncharacterized protein</fullName>
    </submittedName>
</protein>
<comment type="caution">
    <text evidence="2">The sequence shown here is derived from an EMBL/GenBank/DDBJ whole genome shotgun (WGS) entry which is preliminary data.</text>
</comment>
<dbReference type="EMBL" id="JAOCDH010000019">
    <property type="protein sequence ID" value="MDH0703143.1"/>
    <property type="molecule type" value="Genomic_DNA"/>
</dbReference>
<proteinExistence type="predicted"/>
<dbReference type="Proteomes" id="UP001161137">
    <property type="component" value="Unassembled WGS sequence"/>
</dbReference>
<feature type="transmembrane region" description="Helical" evidence="1">
    <location>
        <begin position="109"/>
        <end position="128"/>
    </location>
</feature>
<keyword evidence="1" id="KW-0812">Transmembrane</keyword>
<gene>
    <name evidence="2" type="ORF">N5D41_16795</name>
</gene>
<evidence type="ECO:0000313" key="2">
    <source>
        <dbReference type="EMBL" id="MDH0703143.1"/>
    </source>
</evidence>
<name>A0AA42LLW7_9GAMM</name>
<evidence type="ECO:0000313" key="3">
    <source>
        <dbReference type="Proteomes" id="UP001161137"/>
    </source>
</evidence>